<proteinExistence type="predicted"/>
<sequence>MYDNHMLSIEVTGIKGGVGKSTMAALLSLSLLRMGGDVLLMDLDPLGWSSYLLGIRGEGVLTSTHLDDSKEHWSDITFEDRRLRVIKMLGNGQKLDLALEDYLRNEAGIDQLKRVIASALKDSFQFIIIDSSLSSKNGTKTLEYLIRTIAKPSLHMRRLYVTDLNRISIETLLNNIVKEDVENLGVIINMVPPIPSHVEMAESYATMFKGVVSVIPFIENLFNIETLSPSSIPPQVMDLAGIVHKPVPDFLLIV</sequence>
<evidence type="ECO:0000313" key="3">
    <source>
        <dbReference type="Proteomes" id="UP000247586"/>
    </source>
</evidence>
<protein>
    <recommendedName>
        <fullName evidence="1">CobQ/CobB/MinD/ParA nucleotide binding domain-containing protein</fullName>
    </recommendedName>
</protein>
<accession>A0A2U9ISG3</accession>
<name>A0A2U9ISG3_9CREN</name>
<reference evidence="2 3" key="1">
    <citation type="submission" date="2018-05" db="EMBL/GenBank/DDBJ databases">
        <title>Complete Genome Sequences of Extremely Thermoacidophilic, Metal-Mobilizing Type-Strain Members of the Archaeal Family Sulfolobaceae: Acidianus brierleyi DSM-1651T, Acidianus sulfidivorans DSM-18786T, Metallosphaera hakonensis DSM-7519T, and Metallosphaera prunae DSM-10039T.</title>
        <authorList>
            <person name="Counts J.A."/>
            <person name="Kelly R.M."/>
        </authorList>
    </citation>
    <scope>NUCLEOTIDE SEQUENCE [LARGE SCALE GENOMIC DNA]</scope>
    <source>
        <strain evidence="2 3">HO1-1</strain>
    </source>
</reference>
<feature type="domain" description="CobQ/CobB/MinD/ParA nucleotide binding" evidence="1">
    <location>
        <begin position="11"/>
        <end position="221"/>
    </location>
</feature>
<evidence type="ECO:0000259" key="1">
    <source>
        <dbReference type="Pfam" id="PF01656"/>
    </source>
</evidence>
<dbReference type="InterPro" id="IPR050678">
    <property type="entry name" value="DNA_Partitioning_ATPase"/>
</dbReference>
<evidence type="ECO:0000313" key="2">
    <source>
        <dbReference type="EMBL" id="AWR98979.1"/>
    </source>
</evidence>
<gene>
    <name evidence="2" type="ORF">DFR87_03920</name>
</gene>
<dbReference type="PANTHER" id="PTHR13696">
    <property type="entry name" value="P-LOOP CONTAINING NUCLEOSIDE TRIPHOSPHATE HYDROLASE"/>
    <property type="match status" value="1"/>
</dbReference>
<keyword evidence="3" id="KW-1185">Reference proteome</keyword>
<dbReference type="AlphaFoldDB" id="A0A2U9ISG3"/>
<dbReference type="InterPro" id="IPR002586">
    <property type="entry name" value="CobQ/CobB/MinD/ParA_Nub-bd_dom"/>
</dbReference>
<dbReference type="InterPro" id="IPR027417">
    <property type="entry name" value="P-loop_NTPase"/>
</dbReference>
<dbReference type="Proteomes" id="UP000247586">
    <property type="component" value="Chromosome"/>
</dbReference>
<dbReference type="EMBL" id="CP029287">
    <property type="protein sequence ID" value="AWR98979.1"/>
    <property type="molecule type" value="Genomic_DNA"/>
</dbReference>
<dbReference type="SUPFAM" id="SSF52540">
    <property type="entry name" value="P-loop containing nucleoside triphosphate hydrolases"/>
    <property type="match status" value="1"/>
</dbReference>
<dbReference type="Pfam" id="PF01656">
    <property type="entry name" value="CbiA"/>
    <property type="match status" value="1"/>
</dbReference>
<dbReference type="PANTHER" id="PTHR13696:SF99">
    <property type="entry name" value="COBYRINIC ACID AC-DIAMIDE SYNTHASE"/>
    <property type="match status" value="1"/>
</dbReference>
<dbReference type="STRING" id="1293036.GCA_001315825_02467"/>
<organism evidence="2 3">
    <name type="scientific">Metallosphaera hakonensis JCM 8857 = DSM 7519</name>
    <dbReference type="NCBI Taxonomy" id="1293036"/>
    <lineage>
        <taxon>Archaea</taxon>
        <taxon>Thermoproteota</taxon>
        <taxon>Thermoprotei</taxon>
        <taxon>Sulfolobales</taxon>
        <taxon>Sulfolobaceae</taxon>
        <taxon>Metallosphaera</taxon>
    </lineage>
</organism>
<reference evidence="3" key="3">
    <citation type="submission" date="2020-03" db="EMBL/GenBank/DDBJ databases">
        <title>Sequencing and Assembly of Multiple Reported Metal-Biooxidizing Members of the Extremely Thermoacidophilic Archaeal Family Sulfolobaceae.</title>
        <authorList>
            <person name="Counts J.A."/>
            <person name="Kelly R.M."/>
        </authorList>
    </citation>
    <scope>NUCLEOTIDE SEQUENCE [LARGE SCALE GENOMIC DNA]</scope>
    <source>
        <strain evidence="3">HO1-1</strain>
    </source>
</reference>
<reference evidence="3" key="2">
    <citation type="submission" date="2020-03" db="EMBL/GenBank/DDBJ databases">
        <title>Complete Genome Sequences of Extremely Thermoacidophilic, Metal-Mobilizing Type-Strain Members of the Archaeal Family Sulfolobaceae: Acidianus brierleyi DSM-1651T, Acidianus sulfidivorans DSM-18786T, Metallosphaera hakonensis DSM-7519T, and Metallosphaera prunae DSM-10039T.</title>
        <authorList>
            <person name="Counts J.A."/>
            <person name="Kelly R.M."/>
        </authorList>
    </citation>
    <scope>NUCLEOTIDE SEQUENCE [LARGE SCALE GENOMIC DNA]</scope>
    <source>
        <strain evidence="3">HO1-1</strain>
    </source>
</reference>
<dbReference type="KEGG" id="mhk:DFR87_03920"/>
<dbReference type="Gene3D" id="3.40.50.300">
    <property type="entry name" value="P-loop containing nucleotide triphosphate hydrolases"/>
    <property type="match status" value="1"/>
</dbReference>